<organism evidence="1 2">
    <name type="scientific">Trypanosoma vivax (strain Y486)</name>
    <dbReference type="NCBI Taxonomy" id="1055687"/>
    <lineage>
        <taxon>Eukaryota</taxon>
        <taxon>Discoba</taxon>
        <taxon>Euglenozoa</taxon>
        <taxon>Kinetoplastea</taxon>
        <taxon>Metakinetoplastina</taxon>
        <taxon>Trypanosomatida</taxon>
        <taxon>Trypanosomatidae</taxon>
        <taxon>Trypanosoma</taxon>
        <taxon>Duttonella</taxon>
    </lineage>
</organism>
<accession>F9WU16</accession>
<dbReference type="Proteomes" id="UP000009027">
    <property type="component" value="Unassembled WGS sequence"/>
</dbReference>
<evidence type="ECO:0000313" key="2">
    <source>
        <dbReference type="Proteomes" id="UP000009027"/>
    </source>
</evidence>
<protein>
    <submittedName>
        <fullName evidence="1">Uncharacterized protein</fullName>
    </submittedName>
</protein>
<gene>
    <name evidence="1" type="ORF">TvY486_0039650</name>
</gene>
<sequence length="345" mass="37307">MYKSRSSTSVGSGWVLLEKTSARSESSSRSTAPQDIASGSCFVYIKGEEENILSARCVTPVQFSFPGSPSDDIVHSEWSLLCASKSGEQSQCNSPSSVSTVECAVVTQTRAGDTEETRPCNGTLFVSTSESSHVSTLPVRQWALVAVGSWQPQSRSILRSGVCSTLANAKFPYSATFAPSCPMRLGELPARTHCSDRQPMIPFTFGERLPSDGDLATESTGSRSPLAEFSYNSQDSWSGSDAILKGREAVTGGGGGGDAHPSGKGVDNGRAYHSFFWYEEICHFIFASPFVVPDCSEAKRWSERHPAGESEFGDLDEWATVGEWFFANVTPLVMYTLYNIIVFAI</sequence>
<proteinExistence type="predicted"/>
<dbReference type="AlphaFoldDB" id="F9WU16"/>
<dbReference type="VEuPathDB" id="TriTrypDB:TvY486_0039650"/>
<dbReference type="EMBL" id="CAEX01006912">
    <property type="protein sequence ID" value="CCD21062.1"/>
    <property type="molecule type" value="Genomic_DNA"/>
</dbReference>
<reference evidence="1 2" key="1">
    <citation type="journal article" date="2012" name="Proc. Natl. Acad. Sci. U.S.A.">
        <title>Antigenic diversity is generated by distinct evolutionary mechanisms in African trypanosome species.</title>
        <authorList>
            <person name="Jackson A.P."/>
            <person name="Berry A."/>
            <person name="Aslett M."/>
            <person name="Allison H.C."/>
            <person name="Burton P."/>
            <person name="Vavrova-Anderson J."/>
            <person name="Brown R."/>
            <person name="Browne H."/>
            <person name="Corton N."/>
            <person name="Hauser H."/>
            <person name="Gamble J."/>
            <person name="Gilderthorp R."/>
            <person name="Marcello L."/>
            <person name="McQuillan J."/>
            <person name="Otto T.D."/>
            <person name="Quail M.A."/>
            <person name="Sanders M.J."/>
            <person name="van Tonder A."/>
            <person name="Ginger M.L."/>
            <person name="Field M.C."/>
            <person name="Barry J.D."/>
            <person name="Hertz-Fowler C."/>
            <person name="Berriman M."/>
        </authorList>
    </citation>
    <scope>NUCLEOTIDE SEQUENCE</scope>
    <source>
        <strain evidence="1 2">Y486</strain>
    </source>
</reference>
<keyword evidence="2" id="KW-1185">Reference proteome</keyword>
<evidence type="ECO:0000313" key="1">
    <source>
        <dbReference type="EMBL" id="CCD21062.1"/>
    </source>
</evidence>
<name>F9WU16_TRYVY</name>